<evidence type="ECO:0000259" key="8">
    <source>
        <dbReference type="SMART" id="SM00925"/>
    </source>
</evidence>
<dbReference type="GO" id="GO:0004553">
    <property type="term" value="F:hydrolase activity, hydrolyzing O-glycosyl compounds"/>
    <property type="evidence" value="ECO:0007669"/>
    <property type="project" value="InterPro"/>
</dbReference>
<protein>
    <recommendedName>
        <fullName evidence="2">peptidoglycan lytic exotransglycosylase</fullName>
        <ecNumber evidence="2">4.2.2.n1</ecNumber>
    </recommendedName>
    <alternativeName>
        <fullName evidence="5">Murein hydrolase A</fullName>
    </alternativeName>
</protein>
<dbReference type="Gene3D" id="2.40.40.10">
    <property type="entry name" value="RlpA-like domain"/>
    <property type="match status" value="1"/>
</dbReference>
<evidence type="ECO:0000256" key="3">
    <source>
        <dbReference type="ARBA" id="ARBA00023239"/>
    </source>
</evidence>
<proteinExistence type="predicted"/>
<dbReference type="GO" id="GO:0009253">
    <property type="term" value="P:peptidoglycan catabolic process"/>
    <property type="evidence" value="ECO:0007669"/>
    <property type="project" value="TreeGrafter"/>
</dbReference>
<dbReference type="InterPro" id="IPR036908">
    <property type="entry name" value="RlpA-like_sf"/>
</dbReference>
<feature type="chain" id="PRO_5031078797" description="peptidoglycan lytic exotransglycosylase" evidence="7">
    <location>
        <begin position="20"/>
        <end position="435"/>
    </location>
</feature>
<dbReference type="GO" id="GO:0019867">
    <property type="term" value="C:outer membrane"/>
    <property type="evidence" value="ECO:0007669"/>
    <property type="project" value="InterPro"/>
</dbReference>
<dbReference type="SUPFAM" id="SSF50685">
    <property type="entry name" value="Barwin-like endoglucanases"/>
    <property type="match status" value="1"/>
</dbReference>
<dbReference type="Proteomes" id="UP000589292">
    <property type="component" value="Unassembled WGS sequence"/>
</dbReference>
<comment type="catalytic activity">
    <reaction evidence="1">
        <text>Exolytic cleavage of the (1-&gt;4)-beta-glycosidic linkage between N-acetylmuramic acid (MurNAc) and N-acetylglucosamine (GlcNAc) residues in peptidoglycan, from either the reducing or the non-reducing ends of the peptidoglycan chains, with concomitant formation of a 1,6-anhydrobond in the MurNAc residue.</text>
        <dbReference type="EC" id="4.2.2.n1"/>
    </reaction>
</comment>
<sequence length="435" mass="45764">MHRLALALLPLALAGCAGAIPSAETASTPPPSRLPYETVSPAPGRVPSPAPAPTATTSYVIPRATPLPAMTGAGVIASADVAQAAGQTLRRGPEIASLPIAADDARAALAAFRLTCPSVTTRQDASGLTRPEDWRAPCDAAASWGDKDPVRFFAEAFEAVQVGEGAAFATGYFEPEIAGTRTRQPGFEVPVYGRPSDLVDVDLSQFSPEWAGKKIRGKVKGSDFVPYDDRTQIEQGSLNGRAPIIAWAADEIEFFFLQVQGSGRLRAPDGSVVRIGYASQNGRDYTGIGALMRTRGLLAPGQASMQGIVAWLRANPEEGRAIMRENKSFVFFRELTGPGPLGALGYQVEAGSTVAADPKFIPLGAPVFLSMDRAEPNGLWVAQDTGGAIKGANRFDTFWGAGDQARTIAGGMSARGLALILLPRGTYDRLAAQAR</sequence>
<dbReference type="CDD" id="cd14668">
    <property type="entry name" value="mlta_B"/>
    <property type="match status" value="1"/>
</dbReference>
<evidence type="ECO:0000256" key="4">
    <source>
        <dbReference type="ARBA" id="ARBA00023316"/>
    </source>
</evidence>
<feature type="region of interest" description="Disordered" evidence="6">
    <location>
        <begin position="23"/>
        <end position="54"/>
    </location>
</feature>
<dbReference type="SMART" id="SM00925">
    <property type="entry name" value="MltA"/>
    <property type="match status" value="1"/>
</dbReference>
<comment type="caution">
    <text evidence="9">The sequence shown here is derived from an EMBL/GenBank/DDBJ whole genome shotgun (WGS) entry which is preliminary data.</text>
</comment>
<keyword evidence="7" id="KW-0732">Signal</keyword>
<dbReference type="PANTHER" id="PTHR30124:SF0">
    <property type="entry name" value="MEMBRANE-BOUND LYTIC MUREIN TRANSGLYCOSYLASE A"/>
    <property type="match status" value="1"/>
</dbReference>
<evidence type="ECO:0000256" key="7">
    <source>
        <dbReference type="SAM" id="SignalP"/>
    </source>
</evidence>
<dbReference type="InterPro" id="IPR026044">
    <property type="entry name" value="MltA"/>
</dbReference>
<name>A0A7V8RBX9_9SPHN</name>
<dbReference type="InterPro" id="IPR005300">
    <property type="entry name" value="MltA_B"/>
</dbReference>
<dbReference type="CDD" id="cd14485">
    <property type="entry name" value="mltA_like_LT_A"/>
    <property type="match status" value="1"/>
</dbReference>
<dbReference type="GO" id="GO:0009254">
    <property type="term" value="P:peptidoglycan turnover"/>
    <property type="evidence" value="ECO:0007669"/>
    <property type="project" value="InterPro"/>
</dbReference>
<dbReference type="AlphaFoldDB" id="A0A7V8RBX9"/>
<evidence type="ECO:0000256" key="6">
    <source>
        <dbReference type="SAM" id="MobiDB-lite"/>
    </source>
</evidence>
<dbReference type="GO" id="GO:0008933">
    <property type="term" value="F:peptidoglycan lytic transglycosylase activity"/>
    <property type="evidence" value="ECO:0007669"/>
    <property type="project" value="TreeGrafter"/>
</dbReference>
<evidence type="ECO:0000256" key="2">
    <source>
        <dbReference type="ARBA" id="ARBA00012587"/>
    </source>
</evidence>
<feature type="domain" description="Lytic transglycosylase MltA" evidence="8">
    <location>
        <begin position="176"/>
        <end position="333"/>
    </location>
</feature>
<dbReference type="PIRSF" id="PIRSF019422">
    <property type="entry name" value="MltA"/>
    <property type="match status" value="1"/>
</dbReference>
<keyword evidence="10" id="KW-1185">Reference proteome</keyword>
<dbReference type="GO" id="GO:0071555">
    <property type="term" value="P:cell wall organization"/>
    <property type="evidence" value="ECO:0007669"/>
    <property type="project" value="UniProtKB-KW"/>
</dbReference>
<dbReference type="Gene3D" id="2.40.240.50">
    <property type="entry name" value="Barwin-like endoglucanases"/>
    <property type="match status" value="1"/>
</dbReference>
<evidence type="ECO:0000313" key="9">
    <source>
        <dbReference type="EMBL" id="MBA1373645.1"/>
    </source>
</evidence>
<dbReference type="PROSITE" id="PS51257">
    <property type="entry name" value="PROKAR_LIPOPROTEIN"/>
    <property type="match status" value="1"/>
</dbReference>
<dbReference type="RefSeq" id="WP_181266634.1">
    <property type="nucleotide sequence ID" value="NZ_BAAAGB010000002.1"/>
</dbReference>
<evidence type="ECO:0000256" key="1">
    <source>
        <dbReference type="ARBA" id="ARBA00001420"/>
    </source>
</evidence>
<keyword evidence="4" id="KW-0961">Cell wall biogenesis/degradation</keyword>
<dbReference type="Pfam" id="PF03562">
    <property type="entry name" value="MltA"/>
    <property type="match status" value="1"/>
</dbReference>
<dbReference type="Pfam" id="PF06725">
    <property type="entry name" value="3D"/>
    <property type="match status" value="1"/>
</dbReference>
<dbReference type="EMBL" id="VDES01000001">
    <property type="protein sequence ID" value="MBA1373645.1"/>
    <property type="molecule type" value="Genomic_DNA"/>
</dbReference>
<evidence type="ECO:0000313" key="10">
    <source>
        <dbReference type="Proteomes" id="UP000589292"/>
    </source>
</evidence>
<gene>
    <name evidence="9" type="ORF">FG486_04790</name>
</gene>
<dbReference type="PANTHER" id="PTHR30124">
    <property type="entry name" value="MEMBRANE-BOUND LYTIC MUREIN TRANSGLYCOSYLASE A"/>
    <property type="match status" value="1"/>
</dbReference>
<organism evidence="9 10">
    <name type="scientific">Sphingomonas ursincola</name>
    <dbReference type="NCBI Taxonomy" id="56361"/>
    <lineage>
        <taxon>Bacteria</taxon>
        <taxon>Pseudomonadati</taxon>
        <taxon>Pseudomonadota</taxon>
        <taxon>Alphaproteobacteria</taxon>
        <taxon>Sphingomonadales</taxon>
        <taxon>Sphingomonadaceae</taxon>
        <taxon>Sphingomonas</taxon>
    </lineage>
</organism>
<keyword evidence="3" id="KW-0456">Lyase</keyword>
<accession>A0A7V8RBX9</accession>
<evidence type="ECO:0000256" key="5">
    <source>
        <dbReference type="ARBA" id="ARBA00030918"/>
    </source>
</evidence>
<reference evidence="9 10" key="1">
    <citation type="journal article" date="1994" name="Int. J. Syst. Bacteriol.">
        <title>Phylogenetic positions of novel aerobic, bacteriochlorophyll a-containing bacteria and description of Roseococcus thiosulfatophilus gen. nov., sp. nov., Erythromicrobium ramosum gen. nov., sp. nov., and Erythrobacter litoralis sp. nov.</title>
        <authorList>
            <person name="Yurkov V."/>
            <person name="Stackebrandt E."/>
            <person name="Holmes A."/>
            <person name="Fuerst J.A."/>
            <person name="Hugenholtz P."/>
            <person name="Golecki J."/>
            <person name="Gad'on N."/>
            <person name="Gorlenko V.M."/>
            <person name="Kompantseva E.I."/>
            <person name="Drews G."/>
        </authorList>
    </citation>
    <scope>NUCLEOTIDE SEQUENCE [LARGE SCALE GENOMIC DNA]</scope>
    <source>
        <strain evidence="9 10">KR-99</strain>
    </source>
</reference>
<feature type="signal peptide" evidence="7">
    <location>
        <begin position="1"/>
        <end position="19"/>
    </location>
</feature>
<dbReference type="InterPro" id="IPR010611">
    <property type="entry name" value="3D_dom"/>
</dbReference>
<dbReference type="EC" id="4.2.2.n1" evidence="2"/>